<dbReference type="Proteomes" id="UP000053937">
    <property type="component" value="Unassembled WGS sequence"/>
</dbReference>
<evidence type="ECO:0000313" key="2">
    <source>
        <dbReference type="EMBL" id="KUL25532.1"/>
    </source>
</evidence>
<sequence length="113" mass="12491">MLRHCSSGKITNFTSPPLLREIEDVLQRPKFGLSEEQVHGVIRLFRETFSVVKPEIHIAVITADPDDNRVLEAAGAAKADAIISGDSHLIDLAEWNGIPIITPDMFLKKFLSA</sequence>
<dbReference type="InterPro" id="IPR029060">
    <property type="entry name" value="PIN-like_dom_sf"/>
</dbReference>
<dbReference type="Pfam" id="PF13470">
    <property type="entry name" value="PIN_3"/>
    <property type="match status" value="1"/>
</dbReference>
<dbReference type="InterPro" id="IPR002850">
    <property type="entry name" value="PIN_toxin-like"/>
</dbReference>
<accession>A0A101JF25</accession>
<dbReference type="EMBL" id="LMBR01000162">
    <property type="protein sequence ID" value="KUL25532.1"/>
    <property type="molecule type" value="Genomic_DNA"/>
</dbReference>
<keyword evidence="3" id="KW-1185">Reference proteome</keyword>
<evidence type="ECO:0000259" key="1">
    <source>
        <dbReference type="Pfam" id="PF13470"/>
    </source>
</evidence>
<dbReference type="SUPFAM" id="SSF88723">
    <property type="entry name" value="PIN domain-like"/>
    <property type="match status" value="1"/>
</dbReference>
<reference evidence="2 3" key="1">
    <citation type="submission" date="2015-10" db="EMBL/GenBank/DDBJ databases">
        <title>Draft Genome Sequence of Chlorobium limicola strain Frasassi Growing under Artificial Lighting in the Frasassi Cave System.</title>
        <authorList>
            <person name="Mansor M."/>
            <person name="Macalady J."/>
        </authorList>
    </citation>
    <scope>NUCLEOTIDE SEQUENCE [LARGE SCALE GENOMIC DNA]</scope>
    <source>
        <strain evidence="2 3">Frasassi</strain>
    </source>
</reference>
<evidence type="ECO:0000313" key="3">
    <source>
        <dbReference type="Proteomes" id="UP000053937"/>
    </source>
</evidence>
<proteinExistence type="predicted"/>
<dbReference type="PANTHER" id="PTHR34610:SF3">
    <property type="entry name" value="SSL7007 PROTEIN"/>
    <property type="match status" value="1"/>
</dbReference>
<dbReference type="PANTHER" id="PTHR34610">
    <property type="entry name" value="SSL7007 PROTEIN"/>
    <property type="match status" value="1"/>
</dbReference>
<organism evidence="2 3">
    <name type="scientific">Chlorobium limicola</name>
    <dbReference type="NCBI Taxonomy" id="1092"/>
    <lineage>
        <taxon>Bacteria</taxon>
        <taxon>Pseudomonadati</taxon>
        <taxon>Chlorobiota</taxon>
        <taxon>Chlorobiia</taxon>
        <taxon>Chlorobiales</taxon>
        <taxon>Chlorobiaceae</taxon>
        <taxon>Chlorobium/Pelodictyon group</taxon>
        <taxon>Chlorobium</taxon>
    </lineage>
</organism>
<protein>
    <submittedName>
        <fullName evidence="2">PIN family protein</fullName>
    </submittedName>
</protein>
<feature type="domain" description="PIN" evidence="1">
    <location>
        <begin position="2"/>
        <end position="87"/>
    </location>
</feature>
<dbReference type="InterPro" id="IPR002716">
    <property type="entry name" value="PIN_dom"/>
</dbReference>
<gene>
    <name evidence="2" type="ORF">ASB62_06620</name>
</gene>
<dbReference type="NCBIfam" id="TIGR00305">
    <property type="entry name" value="putative toxin-antitoxin system toxin component, PIN family"/>
    <property type="match status" value="1"/>
</dbReference>
<comment type="caution">
    <text evidence="2">The sequence shown here is derived from an EMBL/GenBank/DDBJ whole genome shotgun (WGS) entry which is preliminary data.</text>
</comment>
<dbReference type="AlphaFoldDB" id="A0A101JF25"/>
<name>A0A101JF25_CHLLI</name>